<evidence type="ECO:0000313" key="3">
    <source>
        <dbReference type="Proteomes" id="UP000829196"/>
    </source>
</evidence>
<dbReference type="OrthoDB" id="692410at2759"/>
<comment type="caution">
    <text evidence="2">The sequence shown here is derived from an EMBL/GenBank/DDBJ whole genome shotgun (WGS) entry which is preliminary data.</text>
</comment>
<name>A0A8T3BKY1_DENNO</name>
<dbReference type="InterPro" id="IPR026960">
    <property type="entry name" value="RVT-Znf"/>
</dbReference>
<feature type="domain" description="Reverse transcriptase zinc-binding" evidence="1">
    <location>
        <begin position="9"/>
        <end position="76"/>
    </location>
</feature>
<organism evidence="2 3">
    <name type="scientific">Dendrobium nobile</name>
    <name type="common">Orchid</name>
    <dbReference type="NCBI Taxonomy" id="94219"/>
    <lineage>
        <taxon>Eukaryota</taxon>
        <taxon>Viridiplantae</taxon>
        <taxon>Streptophyta</taxon>
        <taxon>Embryophyta</taxon>
        <taxon>Tracheophyta</taxon>
        <taxon>Spermatophyta</taxon>
        <taxon>Magnoliopsida</taxon>
        <taxon>Liliopsida</taxon>
        <taxon>Asparagales</taxon>
        <taxon>Orchidaceae</taxon>
        <taxon>Epidendroideae</taxon>
        <taxon>Malaxideae</taxon>
        <taxon>Dendrobiinae</taxon>
        <taxon>Dendrobium</taxon>
    </lineage>
</organism>
<dbReference type="Proteomes" id="UP000829196">
    <property type="component" value="Unassembled WGS sequence"/>
</dbReference>
<gene>
    <name evidence="2" type="ORF">KFK09_009775</name>
</gene>
<dbReference type="EMBL" id="JAGYWB010000008">
    <property type="protein sequence ID" value="KAI0513745.1"/>
    <property type="molecule type" value="Genomic_DNA"/>
</dbReference>
<evidence type="ECO:0000313" key="2">
    <source>
        <dbReference type="EMBL" id="KAI0513745.1"/>
    </source>
</evidence>
<sequence>MKEFYKDFPTYSWANLIWHKKHVLRYSAYAWLALVGGLKIADALNGHNIPTDLALFFFCHSHNEGVSHMFFECHYSFAILSALILNTRSLLLRPTITYLLE</sequence>
<keyword evidence="3" id="KW-1185">Reference proteome</keyword>
<dbReference type="AlphaFoldDB" id="A0A8T3BKY1"/>
<reference evidence="2" key="1">
    <citation type="journal article" date="2022" name="Front. Genet.">
        <title>Chromosome-Scale Assembly of the Dendrobium nobile Genome Provides Insights Into the Molecular Mechanism of the Biosynthesis of the Medicinal Active Ingredient of Dendrobium.</title>
        <authorList>
            <person name="Xu Q."/>
            <person name="Niu S.-C."/>
            <person name="Li K.-L."/>
            <person name="Zheng P.-J."/>
            <person name="Zhang X.-J."/>
            <person name="Jia Y."/>
            <person name="Liu Y."/>
            <person name="Niu Y.-X."/>
            <person name="Yu L.-H."/>
            <person name="Chen D.-F."/>
            <person name="Zhang G.-Q."/>
        </authorList>
    </citation>
    <scope>NUCLEOTIDE SEQUENCE</scope>
    <source>
        <tissue evidence="2">Leaf</tissue>
    </source>
</reference>
<proteinExistence type="predicted"/>
<dbReference type="Pfam" id="PF13966">
    <property type="entry name" value="zf-RVT"/>
    <property type="match status" value="1"/>
</dbReference>
<protein>
    <recommendedName>
        <fullName evidence="1">Reverse transcriptase zinc-binding domain-containing protein</fullName>
    </recommendedName>
</protein>
<evidence type="ECO:0000259" key="1">
    <source>
        <dbReference type="Pfam" id="PF13966"/>
    </source>
</evidence>
<accession>A0A8T3BKY1</accession>